<evidence type="ECO:0000313" key="3">
    <source>
        <dbReference type="Proteomes" id="UP000011761"/>
    </source>
</evidence>
<feature type="compositionally biased region" description="Polar residues" evidence="1">
    <location>
        <begin position="516"/>
        <end position="533"/>
    </location>
</feature>
<feature type="region of interest" description="Disordered" evidence="1">
    <location>
        <begin position="1"/>
        <end position="115"/>
    </location>
</feature>
<dbReference type="RefSeq" id="XP_007673384.1">
    <property type="nucleotide sequence ID" value="XM_007675194.1"/>
</dbReference>
<feature type="region of interest" description="Disordered" evidence="1">
    <location>
        <begin position="265"/>
        <end position="291"/>
    </location>
</feature>
<dbReference type="Proteomes" id="UP000011761">
    <property type="component" value="Unassembled WGS sequence"/>
</dbReference>
<protein>
    <submittedName>
        <fullName evidence="2">Uncharacterized protein</fullName>
    </submittedName>
</protein>
<keyword evidence="3" id="KW-1185">Reference proteome</keyword>
<dbReference type="HOGENOM" id="CLU_314956_0_0_1"/>
<feature type="compositionally biased region" description="Acidic residues" evidence="1">
    <location>
        <begin position="444"/>
        <end position="453"/>
    </location>
</feature>
<dbReference type="AlphaFoldDB" id="M2NL79"/>
<feature type="compositionally biased region" description="Polar residues" evidence="1">
    <location>
        <begin position="846"/>
        <end position="855"/>
    </location>
</feature>
<organism evidence="2 3">
    <name type="scientific">Baudoinia panamericana (strain UAMH 10762)</name>
    <name type="common">Angels' share fungus</name>
    <name type="synonym">Baudoinia compniacensis (strain UAMH 10762)</name>
    <dbReference type="NCBI Taxonomy" id="717646"/>
    <lineage>
        <taxon>Eukaryota</taxon>
        <taxon>Fungi</taxon>
        <taxon>Dikarya</taxon>
        <taxon>Ascomycota</taxon>
        <taxon>Pezizomycotina</taxon>
        <taxon>Dothideomycetes</taxon>
        <taxon>Dothideomycetidae</taxon>
        <taxon>Mycosphaerellales</taxon>
        <taxon>Teratosphaeriaceae</taxon>
        <taxon>Baudoinia</taxon>
    </lineage>
</organism>
<feature type="compositionally biased region" description="Polar residues" evidence="1">
    <location>
        <begin position="678"/>
        <end position="695"/>
    </location>
</feature>
<feature type="region of interest" description="Disordered" evidence="1">
    <location>
        <begin position="873"/>
        <end position="928"/>
    </location>
</feature>
<feature type="compositionally biased region" description="Pro residues" evidence="1">
    <location>
        <begin position="1"/>
        <end position="18"/>
    </location>
</feature>
<feature type="region of interest" description="Disordered" evidence="1">
    <location>
        <begin position="825"/>
        <end position="855"/>
    </location>
</feature>
<feature type="compositionally biased region" description="Polar residues" evidence="1">
    <location>
        <begin position="27"/>
        <end position="38"/>
    </location>
</feature>
<feature type="region of interest" description="Disordered" evidence="1">
    <location>
        <begin position="440"/>
        <end position="545"/>
    </location>
</feature>
<dbReference type="EMBL" id="KB445551">
    <property type="protein sequence ID" value="EMC99910.1"/>
    <property type="molecule type" value="Genomic_DNA"/>
</dbReference>
<sequence length="928" mass="101066">MPPTQPSFPLSTPPPPTQAIPTGPVPSHQSTQTDQPALTANLRGKSSHGARRRRQLLEQRSKPPSAQELAEKLQKLKEDSGRAGNASPAPTLASPPEESGQSSRSAPEPDDHPQCARVSLGREISDPAEVREFNEGFHRLLREVRLAINARRDRDTELGDDQRSARQTSSLRELERIRHLWEATLSNEEWSRYGSPRFTRRSHFTRASDWFLRRFTNQDDGAVAPLAELAPAPIAAEHAARWEAQRRELGLPLLPSIARVAGSVETRNPAPHPNPRLLRRRPGRGPSRAQVPAAELVRRLQRLVGEAVLSDFDPLDNLRWNREMGRLFGPGLAARLVNVTDRLPEREDGGILTPVPTKVTGPLSVPPSPVRLADRHPNGASSPSRQVPPNRDRRRSQHLAKSGPGTLRSISLPYESLPIPVTVERQNWTAGVAEAVIEGPLSTQDEEESEEDAASMAPRLISPSRIRRSSRPLSPTSPEVAPAPSQPHEGSICGVPFRTKGLNELSDPTGAAAQGSVLSQTNEQVGQAAQPGQVTDGPNLPALPARHGRLLSDEIHDLLHAKTGLGLRKDVAGSATANRDDGSPEAAREIPLHASYNMHERNAAIVHQRRRTPNRRDLSWSAPTEVTDEHQWVASTTNRFAFPGGIAARDIAQSSQDERAETQSPRKQKTDEVGAPSAVTTQNEDKQYQSTHDQQATFASAAARLISERASLGSTPPTMPQQFATGDEARKPSFETLEPGPSSLRTTVQVSRSPLLPDASWSFDKISERQPRHEGAAQAQSLPSPRLPPITAVALQPSNVNTAVSSNHDENISPTAPFVLAAKSTVQHEDQNPSAGHNPAERLHASSEQPVSNGAGSVISAADMSVQAESHLIFTGPRGNSTITDPAAQDTPNRRDTQGLVQSTLQESTKRRSEEYEREESPKRQQLE</sequence>
<proteinExistence type="predicted"/>
<dbReference type="OMA" id="ANDGIAW"/>
<feature type="compositionally biased region" description="Low complexity" evidence="1">
    <location>
        <begin position="454"/>
        <end position="464"/>
    </location>
</feature>
<evidence type="ECO:0000313" key="2">
    <source>
        <dbReference type="EMBL" id="EMC99910.1"/>
    </source>
</evidence>
<evidence type="ECO:0000256" key="1">
    <source>
        <dbReference type="SAM" id="MobiDB-lite"/>
    </source>
</evidence>
<feature type="compositionally biased region" description="Basic and acidic residues" evidence="1">
    <location>
        <begin position="69"/>
        <end position="81"/>
    </location>
</feature>
<feature type="region of interest" description="Disordered" evidence="1">
    <location>
        <begin position="710"/>
        <end position="745"/>
    </location>
</feature>
<feature type="region of interest" description="Disordered" evidence="1">
    <location>
        <begin position="651"/>
        <end position="695"/>
    </location>
</feature>
<feature type="region of interest" description="Disordered" evidence="1">
    <location>
        <begin position="346"/>
        <end position="411"/>
    </location>
</feature>
<dbReference type="KEGG" id="bcom:BAUCODRAFT_145248"/>
<feature type="compositionally biased region" description="Basic and acidic residues" evidence="1">
    <location>
        <begin position="908"/>
        <end position="928"/>
    </location>
</feature>
<accession>M2NL79</accession>
<feature type="compositionally biased region" description="Basic residues" evidence="1">
    <location>
        <begin position="45"/>
        <end position="54"/>
    </location>
</feature>
<gene>
    <name evidence="2" type="ORF">BAUCODRAFT_145248</name>
</gene>
<dbReference type="GeneID" id="19108572"/>
<name>M2NL79_BAUPA</name>
<feature type="region of interest" description="Disordered" evidence="1">
    <location>
        <begin position="769"/>
        <end position="790"/>
    </location>
</feature>
<reference evidence="2 3" key="1">
    <citation type="journal article" date="2012" name="PLoS Pathog.">
        <title>Diverse lifestyles and strategies of plant pathogenesis encoded in the genomes of eighteen Dothideomycetes fungi.</title>
        <authorList>
            <person name="Ohm R.A."/>
            <person name="Feau N."/>
            <person name="Henrissat B."/>
            <person name="Schoch C.L."/>
            <person name="Horwitz B.A."/>
            <person name="Barry K.W."/>
            <person name="Condon B.J."/>
            <person name="Copeland A.C."/>
            <person name="Dhillon B."/>
            <person name="Glaser F."/>
            <person name="Hesse C.N."/>
            <person name="Kosti I."/>
            <person name="LaButti K."/>
            <person name="Lindquist E.A."/>
            <person name="Lucas S."/>
            <person name="Salamov A.A."/>
            <person name="Bradshaw R.E."/>
            <person name="Ciuffetti L."/>
            <person name="Hamelin R.C."/>
            <person name="Kema G.H.J."/>
            <person name="Lawrence C."/>
            <person name="Scott J.A."/>
            <person name="Spatafora J.W."/>
            <person name="Turgeon B.G."/>
            <person name="de Wit P.J.G.M."/>
            <person name="Zhong S."/>
            <person name="Goodwin S.B."/>
            <person name="Grigoriev I.V."/>
        </authorList>
    </citation>
    <scope>NUCLEOTIDE SEQUENCE [LARGE SCALE GENOMIC DNA]</scope>
    <source>
        <strain evidence="2 3">UAMH 10762</strain>
    </source>
</reference>
<feature type="compositionally biased region" description="Polar residues" evidence="1">
    <location>
        <begin position="712"/>
        <end position="724"/>
    </location>
</feature>